<dbReference type="PROSITE" id="PS51987">
    <property type="entry name" value="GS_CATALYTIC"/>
    <property type="match status" value="1"/>
</dbReference>
<dbReference type="Gene3D" id="3.30.590.10">
    <property type="entry name" value="Glutamine synthetase/guanido kinase, catalytic domain"/>
    <property type="match status" value="1"/>
</dbReference>
<evidence type="ECO:0000259" key="10">
    <source>
        <dbReference type="PROSITE" id="PS51987"/>
    </source>
</evidence>
<evidence type="ECO:0000256" key="4">
    <source>
        <dbReference type="ARBA" id="ARBA00022741"/>
    </source>
</evidence>
<keyword evidence="3" id="KW-0436">Ligase</keyword>
<evidence type="ECO:0000256" key="3">
    <source>
        <dbReference type="ARBA" id="ARBA00022598"/>
    </source>
</evidence>
<dbReference type="InterPro" id="IPR014746">
    <property type="entry name" value="Gln_synth/guanido_kin_cat_dom"/>
</dbReference>
<evidence type="ECO:0000256" key="7">
    <source>
        <dbReference type="PROSITE-ProRule" id="PRU01330"/>
    </source>
</evidence>
<evidence type="ECO:0000256" key="6">
    <source>
        <dbReference type="ARBA" id="ARBA00023231"/>
    </source>
</evidence>
<dbReference type="PROSITE" id="PS51986">
    <property type="entry name" value="GS_BETA_GRASP"/>
    <property type="match status" value="1"/>
</dbReference>
<evidence type="ECO:0000259" key="9">
    <source>
        <dbReference type="PROSITE" id="PS51986"/>
    </source>
</evidence>
<dbReference type="SUPFAM" id="SSF54368">
    <property type="entry name" value="Glutamine synthetase, N-terminal domain"/>
    <property type="match status" value="1"/>
</dbReference>
<accession>A0ABS3MTI8</accession>
<keyword evidence="6" id="KW-0535">Nitrogen fixation</keyword>
<name>A0ABS3MTI8_9BRAD</name>
<dbReference type="PANTHER" id="PTHR43785:SF12">
    <property type="entry name" value="TYPE-1 GLUTAMINE SYNTHETASE 2"/>
    <property type="match status" value="1"/>
</dbReference>
<keyword evidence="12" id="KW-1185">Reference proteome</keyword>
<evidence type="ECO:0000256" key="8">
    <source>
        <dbReference type="RuleBase" id="RU000384"/>
    </source>
</evidence>
<comment type="caution">
    <text evidence="11">The sequence shown here is derived from an EMBL/GenBank/DDBJ whole genome shotgun (WGS) entry which is preliminary data.</text>
</comment>
<evidence type="ECO:0000256" key="1">
    <source>
        <dbReference type="ARBA" id="ARBA00001946"/>
    </source>
</evidence>
<dbReference type="InterPro" id="IPR008147">
    <property type="entry name" value="Gln_synt_N"/>
</dbReference>
<sequence length="489" mass="53573">MNDSNSETNLGRAGFASRVGLDNKDREDQLTVVLDKIKSNDLQVIRVGFVDAHGTVRIRPVEASHFAQASRNGVPFTTALLAMDSGNFIFKPVFSGDGGFGRREMGGAGDVLGVPDLSTFCVLPWADRTGWVLADLYLSSGEPCPYDPRSLLKSACAALSKRGMSYVGGIEVECHVFKIKDARLGLEFCDQPATPPAVDPLSHAYQHMSELVYDAQNPIVEPLRNLLKKMDLPLRTIESELGPGQIEVTLDPLADVAAADAMSLLRTTIKQFARRIGCVATFMAKPGLPNVFSSGWHLHQSLRDQKNGQNLFASEEAVLSKIGLQFVGGILENVGATTAFSNPTINGYKRLNANPLTPKRAVWSHDNRAAMCRVIGGPGERSTHVENRSGEPSANPYLYMASQIYAGLDGIDRAVDPGPPLDDPYAQTDKIPMPASLQEAVHELEKSEVLRKAMGSEFVDYYVAMKRHEIGRFMSAVTDWEHREYFENF</sequence>
<dbReference type="Proteomes" id="UP000692816">
    <property type="component" value="Unassembled WGS sequence"/>
</dbReference>
<dbReference type="InterPro" id="IPR036651">
    <property type="entry name" value="Gln_synt_N_sf"/>
</dbReference>
<organism evidence="11 12">
    <name type="scientific">Bradyrhizobium quebecense</name>
    <dbReference type="NCBI Taxonomy" id="2748629"/>
    <lineage>
        <taxon>Bacteria</taxon>
        <taxon>Pseudomonadati</taxon>
        <taxon>Pseudomonadota</taxon>
        <taxon>Alphaproteobacteria</taxon>
        <taxon>Hyphomicrobiales</taxon>
        <taxon>Nitrobacteraceae</taxon>
        <taxon>Bradyrhizobium</taxon>
    </lineage>
</organism>
<comment type="cofactor">
    <cofactor evidence="1">
        <name>Mg(2+)</name>
        <dbReference type="ChEBI" id="CHEBI:18420"/>
    </cofactor>
</comment>
<proteinExistence type="inferred from homology"/>
<dbReference type="SUPFAM" id="SSF55931">
    <property type="entry name" value="Glutamine synthetase/guanido kinase"/>
    <property type="match status" value="1"/>
</dbReference>
<dbReference type="SMART" id="SM01230">
    <property type="entry name" value="Gln-synt_C"/>
    <property type="match status" value="1"/>
</dbReference>
<feature type="domain" description="GS beta-grasp" evidence="9">
    <location>
        <begin position="40"/>
        <end position="141"/>
    </location>
</feature>
<gene>
    <name evidence="11" type="ORF">J4P68_36215</name>
</gene>
<dbReference type="Pfam" id="PF00120">
    <property type="entry name" value="Gln-synt_C"/>
    <property type="match status" value="1"/>
</dbReference>
<dbReference type="RefSeq" id="WP_207838136.1">
    <property type="nucleotide sequence ID" value="NZ_CP088282.1"/>
</dbReference>
<protein>
    <submittedName>
        <fullName evidence="11">Glutamine synthetase</fullName>
    </submittedName>
</protein>
<dbReference type="Gene3D" id="3.10.20.70">
    <property type="entry name" value="Glutamine synthetase, N-terminal domain"/>
    <property type="match status" value="1"/>
</dbReference>
<evidence type="ECO:0000313" key="12">
    <source>
        <dbReference type="Proteomes" id="UP000692816"/>
    </source>
</evidence>
<keyword evidence="4" id="KW-0547">Nucleotide-binding</keyword>
<evidence type="ECO:0000256" key="5">
    <source>
        <dbReference type="ARBA" id="ARBA00022840"/>
    </source>
</evidence>
<feature type="domain" description="GS catalytic" evidence="10">
    <location>
        <begin position="148"/>
        <end position="489"/>
    </location>
</feature>
<dbReference type="EMBL" id="JAGEPA010000001">
    <property type="protein sequence ID" value="MBO1434713.1"/>
    <property type="molecule type" value="Genomic_DNA"/>
</dbReference>
<dbReference type="InterPro" id="IPR008146">
    <property type="entry name" value="Gln_synth_cat_dom"/>
</dbReference>
<keyword evidence="5" id="KW-0067">ATP-binding</keyword>
<reference evidence="11" key="1">
    <citation type="journal article" date="2021" name="Int. J. Syst. Evol. Microbiol.">
        <title>Bradyrhizobium septentrionale sp. nov. (sv. septentrionale) and Bradyrhizobium quebecense sp. nov. (sv. septentrionale) associated with legumes native to Canada possess rearranged symbiosis genes and numerous insertion sequences.</title>
        <authorList>
            <person name="Bromfield E.S.P."/>
            <person name="Cloutier S."/>
        </authorList>
    </citation>
    <scope>NUCLEOTIDE SEQUENCE</scope>
    <source>
        <strain evidence="11">12S5</strain>
    </source>
</reference>
<evidence type="ECO:0000256" key="2">
    <source>
        <dbReference type="ARBA" id="ARBA00003117"/>
    </source>
</evidence>
<comment type="similarity">
    <text evidence="7 8">Belongs to the glutamine synthetase family.</text>
</comment>
<dbReference type="PANTHER" id="PTHR43785">
    <property type="entry name" value="GAMMA-GLUTAMYLPUTRESCINE SYNTHETASE"/>
    <property type="match status" value="1"/>
</dbReference>
<comment type="function">
    <text evidence="2">Catalyzes the ATP-dependent biosynthesis of glutamine from glutamate and ammonia.</text>
</comment>
<evidence type="ECO:0000313" key="11">
    <source>
        <dbReference type="EMBL" id="MBO1434713.1"/>
    </source>
</evidence>